<keyword evidence="2" id="KW-1133">Transmembrane helix</keyword>
<evidence type="ECO:0000256" key="1">
    <source>
        <dbReference type="SAM" id="MobiDB-lite"/>
    </source>
</evidence>
<dbReference type="Proteomes" id="UP000433876">
    <property type="component" value="Unassembled WGS sequence"/>
</dbReference>
<comment type="caution">
    <text evidence="3">The sequence shown here is derived from an EMBL/GenBank/DDBJ whole genome shotgun (WGS) entry which is preliminary data.</text>
</comment>
<keyword evidence="2" id="KW-0812">Transmembrane</keyword>
<proteinExistence type="predicted"/>
<dbReference type="AlphaFoldDB" id="A0A8S8ZRV1"/>
<gene>
    <name evidence="3" type="ORF">SMACR_02002</name>
</gene>
<dbReference type="EMBL" id="NMPR01000087">
    <property type="protein sequence ID" value="KAA8631065.1"/>
    <property type="molecule type" value="Genomic_DNA"/>
</dbReference>
<evidence type="ECO:0000313" key="3">
    <source>
        <dbReference type="EMBL" id="KAA8631065.1"/>
    </source>
</evidence>
<name>A0A8S8ZRV1_SORMA</name>
<reference evidence="3 4" key="1">
    <citation type="submission" date="2017-07" db="EMBL/GenBank/DDBJ databases">
        <title>Genome sequence of the Sordaria macrospora wild type strain R19027.</title>
        <authorList>
            <person name="Nowrousian M."/>
            <person name="Teichert I."/>
            <person name="Kueck U."/>
        </authorList>
    </citation>
    <scope>NUCLEOTIDE SEQUENCE [LARGE SCALE GENOMIC DNA]</scope>
    <source>
        <strain evidence="3 4">R19027</strain>
        <tissue evidence="3">Mycelium</tissue>
    </source>
</reference>
<feature type="compositionally biased region" description="Low complexity" evidence="1">
    <location>
        <begin position="34"/>
        <end position="53"/>
    </location>
</feature>
<feature type="transmembrane region" description="Helical" evidence="2">
    <location>
        <begin position="134"/>
        <end position="152"/>
    </location>
</feature>
<keyword evidence="2" id="KW-0472">Membrane</keyword>
<organism evidence="3 4">
    <name type="scientific">Sordaria macrospora</name>
    <dbReference type="NCBI Taxonomy" id="5147"/>
    <lineage>
        <taxon>Eukaryota</taxon>
        <taxon>Fungi</taxon>
        <taxon>Dikarya</taxon>
        <taxon>Ascomycota</taxon>
        <taxon>Pezizomycotina</taxon>
        <taxon>Sordariomycetes</taxon>
        <taxon>Sordariomycetidae</taxon>
        <taxon>Sordariales</taxon>
        <taxon>Sordariaceae</taxon>
        <taxon>Sordaria</taxon>
    </lineage>
</organism>
<evidence type="ECO:0000256" key="2">
    <source>
        <dbReference type="SAM" id="Phobius"/>
    </source>
</evidence>
<feature type="region of interest" description="Disordered" evidence="1">
    <location>
        <begin position="26"/>
        <end position="55"/>
    </location>
</feature>
<dbReference type="VEuPathDB" id="FungiDB:SMAC_02002"/>
<protein>
    <submittedName>
        <fullName evidence="3">Uncharacterized protein</fullName>
    </submittedName>
</protein>
<feature type="transmembrane region" description="Helical" evidence="2">
    <location>
        <begin position="164"/>
        <end position="184"/>
    </location>
</feature>
<sequence>MHRSRALVRHTCRLSSLQPVSPVALHHVRPSPIPSHQPSASSSPLSSGHSQPAALSQQRRSYKMSKIASRRAQTGQYFEGEYAGPSFAQWEFLVSHLQTPKLTAQDCVETLFAYMAVAVKHESTWKTRMMREDYFPVARLYYCGFLLIHPHFEVPAFWQMGMHILHMLSSLNYSPAIVTLYRYFQHIARRRDPKSETYRYIQGKFQDLIRKGDANACTLKADEVWDPEKPEIALEYLDKAMKGYMRNPGMYEVEPVVVGGQGGKSERVPFLVKTLSFLSDMKETMLGLVVRKETSSYALRRREMLERLLPLDKKPARLPLWTWEGIYRVRRGMAMMMMGKVTVAVEELRVAADELDIAAGHYALAIIMQHEAEKLAEWIKDGCEESLDLAAAFMDFYKDQTMEGMTEGMRLLNEEAELRFKRAAQGGEEKAADRLERLCLTRLFEPGLSKMERDTYGLAAKEWAALACLIRERDHVHGETQKDTESIFGGSWPKK</sequence>
<accession>A0A8S8ZRV1</accession>
<evidence type="ECO:0000313" key="4">
    <source>
        <dbReference type="Proteomes" id="UP000433876"/>
    </source>
</evidence>